<accession>A0A9P7EAI2</accession>
<comment type="caution">
    <text evidence="1">The sequence shown here is derived from an EMBL/GenBank/DDBJ whole genome shotgun (WGS) entry which is preliminary data.</text>
</comment>
<evidence type="ECO:0000313" key="1">
    <source>
        <dbReference type="EMBL" id="KAG1815611.1"/>
    </source>
</evidence>
<sequence>MSASFYLSYIHIEKLQNHILIIMCYWRRVHNYYKGCGHSINLPDEEIKCDLRNCKFSPKHSPTCIPPQCTKMCWQYRQYPQQYAPQIDKKCPKCSTRG</sequence>
<reference evidence="1" key="1">
    <citation type="journal article" date="2020" name="New Phytol.">
        <title>Comparative genomics reveals dynamic genome evolution in host specialist ectomycorrhizal fungi.</title>
        <authorList>
            <person name="Lofgren L.A."/>
            <person name="Nguyen N.H."/>
            <person name="Vilgalys R."/>
            <person name="Ruytinx J."/>
            <person name="Liao H.L."/>
            <person name="Branco S."/>
            <person name="Kuo A."/>
            <person name="LaButti K."/>
            <person name="Lipzen A."/>
            <person name="Andreopoulos W."/>
            <person name="Pangilinan J."/>
            <person name="Riley R."/>
            <person name="Hundley H."/>
            <person name="Na H."/>
            <person name="Barry K."/>
            <person name="Grigoriev I.V."/>
            <person name="Stajich J.E."/>
            <person name="Kennedy P.G."/>
        </authorList>
    </citation>
    <scope>NUCLEOTIDE SEQUENCE</scope>
    <source>
        <strain evidence="1">MN1</strain>
    </source>
</reference>
<keyword evidence="2" id="KW-1185">Reference proteome</keyword>
<dbReference type="AlphaFoldDB" id="A0A9P7EAI2"/>
<dbReference type="RefSeq" id="XP_041192542.1">
    <property type="nucleotide sequence ID" value="XM_041342703.1"/>
</dbReference>
<dbReference type="GeneID" id="64636719"/>
<organism evidence="1 2">
    <name type="scientific">Suillus subaureus</name>
    <dbReference type="NCBI Taxonomy" id="48587"/>
    <lineage>
        <taxon>Eukaryota</taxon>
        <taxon>Fungi</taxon>
        <taxon>Dikarya</taxon>
        <taxon>Basidiomycota</taxon>
        <taxon>Agaricomycotina</taxon>
        <taxon>Agaricomycetes</taxon>
        <taxon>Agaricomycetidae</taxon>
        <taxon>Boletales</taxon>
        <taxon>Suillineae</taxon>
        <taxon>Suillaceae</taxon>
        <taxon>Suillus</taxon>
    </lineage>
</organism>
<dbReference type="EMBL" id="JABBWG010000018">
    <property type="protein sequence ID" value="KAG1815611.1"/>
    <property type="molecule type" value="Genomic_DNA"/>
</dbReference>
<dbReference type="OrthoDB" id="2748942at2759"/>
<gene>
    <name evidence="1" type="ORF">BJ212DRAFT_229279</name>
</gene>
<protein>
    <submittedName>
        <fullName evidence="1">Uncharacterized protein</fullName>
    </submittedName>
</protein>
<name>A0A9P7EAI2_9AGAM</name>
<evidence type="ECO:0000313" key="2">
    <source>
        <dbReference type="Proteomes" id="UP000807769"/>
    </source>
</evidence>
<proteinExistence type="predicted"/>
<dbReference type="Proteomes" id="UP000807769">
    <property type="component" value="Unassembled WGS sequence"/>
</dbReference>